<evidence type="ECO:0000313" key="1">
    <source>
        <dbReference type="EMBL" id="HIW81205.1"/>
    </source>
</evidence>
<organism evidence="1 2">
    <name type="scientific">Candidatus Acetatifactor stercoripullorum</name>
    <dbReference type="NCBI Taxonomy" id="2838414"/>
    <lineage>
        <taxon>Bacteria</taxon>
        <taxon>Bacillati</taxon>
        <taxon>Bacillota</taxon>
        <taxon>Clostridia</taxon>
        <taxon>Lachnospirales</taxon>
        <taxon>Lachnospiraceae</taxon>
        <taxon>Acetatifactor</taxon>
    </lineage>
</organism>
<reference evidence="1" key="2">
    <citation type="submission" date="2021-04" db="EMBL/GenBank/DDBJ databases">
        <authorList>
            <person name="Gilroy R."/>
        </authorList>
    </citation>
    <scope>NUCLEOTIDE SEQUENCE</scope>
    <source>
        <strain evidence="1">CHK195-6426</strain>
    </source>
</reference>
<evidence type="ECO:0000313" key="2">
    <source>
        <dbReference type="Proteomes" id="UP000824265"/>
    </source>
</evidence>
<protein>
    <recommendedName>
        <fullName evidence="3">MarR family transcriptional regulator</fullName>
    </recommendedName>
</protein>
<dbReference type="AlphaFoldDB" id="A0A9D1R591"/>
<reference evidence="1" key="1">
    <citation type="journal article" date="2021" name="PeerJ">
        <title>Extensive microbial diversity within the chicken gut microbiome revealed by metagenomics and culture.</title>
        <authorList>
            <person name="Gilroy R."/>
            <person name="Ravi A."/>
            <person name="Getino M."/>
            <person name="Pursley I."/>
            <person name="Horton D.L."/>
            <person name="Alikhan N.F."/>
            <person name="Baker D."/>
            <person name="Gharbi K."/>
            <person name="Hall N."/>
            <person name="Watson M."/>
            <person name="Adriaenssens E.M."/>
            <person name="Foster-Nyarko E."/>
            <person name="Jarju S."/>
            <person name="Secka A."/>
            <person name="Antonio M."/>
            <person name="Oren A."/>
            <person name="Chaudhuri R.R."/>
            <person name="La Ragione R."/>
            <person name="Hildebrand F."/>
            <person name="Pallen M.J."/>
        </authorList>
    </citation>
    <scope>NUCLEOTIDE SEQUENCE</scope>
    <source>
        <strain evidence="1">CHK195-6426</strain>
    </source>
</reference>
<sequence length="323" mass="38011">MDDTLNYLREIFGTNIKTEYGKFYDAFPMYMMERYKFYFIKIPADDRAYVLVKPLKKQDININQLKKQMKQIYSYSESIPIFIFESLRLSQRNILVRNQIPFIQPDNQIYIPNVMIHLGQKEIIQKDYGDEFSIAAQVTYIYLLLNNIKETNAPRLAAEIPYSKITFNRALSELVSRKLLYTEGNATRKIYKTIDREELWKKGKEFLFNPVEKVFYATYNLCHEGLYISGESALARLGTSLNVPSTFFYATTSERIKSIDKNELVNKYDLVTENYLVIEQFKYNPSFLSASHYVDIISLYAQLKDSDDERIQIALEELLEENL</sequence>
<gene>
    <name evidence="1" type="ORF">H9742_06690</name>
</gene>
<dbReference type="EMBL" id="DXGH01000037">
    <property type="protein sequence ID" value="HIW81205.1"/>
    <property type="molecule type" value="Genomic_DNA"/>
</dbReference>
<accession>A0A9D1R591</accession>
<evidence type="ECO:0008006" key="3">
    <source>
        <dbReference type="Google" id="ProtNLM"/>
    </source>
</evidence>
<dbReference type="Proteomes" id="UP000824265">
    <property type="component" value="Unassembled WGS sequence"/>
</dbReference>
<proteinExistence type="predicted"/>
<comment type="caution">
    <text evidence="1">The sequence shown here is derived from an EMBL/GenBank/DDBJ whole genome shotgun (WGS) entry which is preliminary data.</text>
</comment>
<name>A0A9D1R591_9FIRM</name>